<evidence type="ECO:0000313" key="1">
    <source>
        <dbReference type="EMBL" id="GBO20734.1"/>
    </source>
</evidence>
<reference evidence="1 2" key="1">
    <citation type="journal article" date="2019" name="Sci. Rep.">
        <title>Orb-weaving spider Araneus ventricosus genome elucidates the spidroin gene catalogue.</title>
        <authorList>
            <person name="Kono N."/>
            <person name="Nakamura H."/>
            <person name="Ohtoshi R."/>
            <person name="Moran D.A.P."/>
            <person name="Shinohara A."/>
            <person name="Yoshida Y."/>
            <person name="Fujiwara M."/>
            <person name="Mori M."/>
            <person name="Tomita M."/>
            <person name="Arakawa K."/>
        </authorList>
    </citation>
    <scope>NUCLEOTIDE SEQUENCE [LARGE SCALE GENOMIC DNA]</scope>
</reference>
<name>A0A4Y2V8I7_ARAVE</name>
<dbReference type="AlphaFoldDB" id="A0A4Y2V8I7"/>
<dbReference type="EMBL" id="BGPR01044047">
    <property type="protein sequence ID" value="GBO20734.1"/>
    <property type="molecule type" value="Genomic_DNA"/>
</dbReference>
<dbReference type="Proteomes" id="UP000499080">
    <property type="component" value="Unassembled WGS sequence"/>
</dbReference>
<accession>A0A4Y2V8I7</accession>
<sequence length="169" mass="18914">MSGLAKAVNYAELGTPNTLQTLVKGLPCPLQPGRILKISVLATRPYAKPQPPSPYPNYVNHCHLSPFVPWKGRFRKYRDWDNVHPSKVYLSPPTSAEVSSKKYRDQFNVDYAELGTDHPIPSNSGEGNISKYLIGPTLLCPTRKRLPYQTLERKVLKAMRLAPACSLPN</sequence>
<proteinExistence type="predicted"/>
<comment type="caution">
    <text evidence="1">The sequence shown here is derived from an EMBL/GenBank/DDBJ whole genome shotgun (WGS) entry which is preliminary data.</text>
</comment>
<keyword evidence="2" id="KW-1185">Reference proteome</keyword>
<organism evidence="1 2">
    <name type="scientific">Araneus ventricosus</name>
    <name type="common">Orbweaver spider</name>
    <name type="synonym">Epeira ventricosa</name>
    <dbReference type="NCBI Taxonomy" id="182803"/>
    <lineage>
        <taxon>Eukaryota</taxon>
        <taxon>Metazoa</taxon>
        <taxon>Ecdysozoa</taxon>
        <taxon>Arthropoda</taxon>
        <taxon>Chelicerata</taxon>
        <taxon>Arachnida</taxon>
        <taxon>Araneae</taxon>
        <taxon>Araneomorphae</taxon>
        <taxon>Entelegynae</taxon>
        <taxon>Araneoidea</taxon>
        <taxon>Araneidae</taxon>
        <taxon>Araneus</taxon>
    </lineage>
</organism>
<evidence type="ECO:0000313" key="2">
    <source>
        <dbReference type="Proteomes" id="UP000499080"/>
    </source>
</evidence>
<protein>
    <submittedName>
        <fullName evidence="1">Uncharacterized protein</fullName>
    </submittedName>
</protein>
<gene>
    <name evidence="1" type="ORF">AVEN_177188_1</name>
</gene>